<sequence>MVLLYVPPVQDFIRRQAVSIAGEATGMQFAVERIDLRFPLDLLVRGVRVVQPADSVTAAPDTLLTLGNLSVRVQAWPLLRGQVEVDGVSLEDVSVNSAGLLEGIRLEGTLGRFFLRSHGVDLNRESVILNEVTLEDTHLRMALADTTASPPDTTSTPVRWKVLLHALRLKNVSVDLQMPLDSLHLSARLGEARMNEAEADLGRQAYGWQKFLLTGTSLDYDTGTPRDTTVTAAGLDPSHLSVRDVRIGIDSVRYVGREMNAVIREFSLNERSGLRIASLTGRLTADSTLIRVPFLQLTTPHSQIDLAAQTYWELINIPTTGRLSARLDARIGKQDVLLLAGGLPESFKKSYPFHPLVIRAGTEGNLKQMQISRFAVDLPGAFSLSGGGEFWNLTDSLSRSGNLDLEMQTRDLNFLTALGGLMPDSSLVIPDSMQLGARLAVEGNACTASLDLQEHEGSLDLAAAYDLGNGRYQLELAADSLQIHHFLPKDSLYALSARLRAQGQGFDLASARTSAQVDLALGSLQYGRLSLTDVDLRAALQASVASVRLHSDNALLRMKMDADLRLDRNYMDGKLNLNVQDVDLHRLGLVSQKPEHPLAFDLAAEARRDSIKLHLGSGDLDFDFKARSTLKTLLEKSDAFMALLMQQWEDRRLDHAALRRILPSAGMQLTAGHDNPAGDLLAAQGMAFDRLKVQFGFTPEWGINGRASVEGFRTDSLRLDTLFFAVHQDTTRMQLQGGVINGPRNPHFTFRSLLTGEIRNEDAELTVNYTDAEGNTGILLGVNARPLTEGHGRGNGVLLRLTPDEPVIAYRKFRFQEGRNSIYLHKNMRVYANIDMEGGDGMGFRMQSDVGDTVSLQNVNVELSRFRLSELSRVLPYLPRLTGLFTIEANYIQTPEALQLAAEADIDSLTYEGRPVGDLGAGVTWLPASDQSHYLSAYVACDDRQVMTVDGLLGTETDKDALSLDASLERLPLSVANAFVPDGMASLSGHLNGAVSLRGTTARPDLRGSLQMDTASVFIRQLGARYYFDGRPVRIADNRLTFDKFSLYTTSRNPFVIDGSVSFADPARPSADLTLQAVNYNLLDAPHTRESLVYGKVFVDINAAVRGPLDALTMRGNMNLLGNTNVTYVLTDSPLTVEDRLSGLVTFTSFADSVATDTLQVAAVPLGGMEIYMSLHIDEAVRLRADLTPAGDKYIELEGGGDLNLQYTAQGDMSLTGRYTLSGGVMKYSLPVIPLKEFRFNTGSYVDWRGDLLNPTLDLKATERMRASVADGEGEASRIVNFDVSIGITGRLESPDLIFDIAAPEDATVQNELQAMGAEERSKQAIAMLATGIYLNSGAKGGGLSMGTALNSVLQSQINALAGSAVKNASISVGVEDRTSAETGSTQTDYSFRYSQRFFNDRFQVVIGGKVSTGANATNSAESFIDNISLEYRLDNSGTRYIRVFHNKNYESVLDGEITETGVGLVLRRKLDRLGELFIFRKKKPRSVGEEKKSASEEPESSPR</sequence>
<feature type="domain" description="Translocation and assembly module TamB C-terminal" evidence="6">
    <location>
        <begin position="1050"/>
        <end position="1449"/>
    </location>
</feature>
<organism evidence="7 8">
    <name type="scientific">Candidatus Bacteroides merdigallinarum</name>
    <dbReference type="NCBI Taxonomy" id="2838473"/>
    <lineage>
        <taxon>Bacteria</taxon>
        <taxon>Pseudomonadati</taxon>
        <taxon>Bacteroidota</taxon>
        <taxon>Bacteroidia</taxon>
        <taxon>Bacteroidales</taxon>
        <taxon>Bacteroidaceae</taxon>
        <taxon>Bacteroides</taxon>
    </lineage>
</organism>
<keyword evidence="3" id="KW-1133">Transmembrane helix</keyword>
<proteinExistence type="predicted"/>
<dbReference type="Proteomes" id="UP000824028">
    <property type="component" value="Unassembled WGS sequence"/>
</dbReference>
<gene>
    <name evidence="7" type="ORF">H9814_03410</name>
</gene>
<evidence type="ECO:0000313" key="7">
    <source>
        <dbReference type="EMBL" id="HIZ32584.1"/>
    </source>
</evidence>
<evidence type="ECO:0000313" key="8">
    <source>
        <dbReference type="Proteomes" id="UP000824028"/>
    </source>
</evidence>
<evidence type="ECO:0000256" key="1">
    <source>
        <dbReference type="ARBA" id="ARBA00004167"/>
    </source>
</evidence>
<evidence type="ECO:0000259" key="6">
    <source>
        <dbReference type="Pfam" id="PF04357"/>
    </source>
</evidence>
<dbReference type="EMBL" id="DXBX01000026">
    <property type="protein sequence ID" value="HIZ32584.1"/>
    <property type="molecule type" value="Genomic_DNA"/>
</dbReference>
<dbReference type="PANTHER" id="PTHR36985">
    <property type="entry name" value="TRANSLOCATION AND ASSEMBLY MODULE SUBUNIT TAMB"/>
    <property type="match status" value="1"/>
</dbReference>
<comment type="caution">
    <text evidence="7">The sequence shown here is derived from an EMBL/GenBank/DDBJ whole genome shotgun (WGS) entry which is preliminary data.</text>
</comment>
<keyword evidence="4" id="KW-0472">Membrane</keyword>
<keyword evidence="2" id="KW-0812">Transmembrane</keyword>
<reference evidence="7" key="1">
    <citation type="journal article" date="2021" name="PeerJ">
        <title>Extensive microbial diversity within the chicken gut microbiome revealed by metagenomics and culture.</title>
        <authorList>
            <person name="Gilroy R."/>
            <person name="Ravi A."/>
            <person name="Getino M."/>
            <person name="Pursley I."/>
            <person name="Horton D.L."/>
            <person name="Alikhan N.F."/>
            <person name="Baker D."/>
            <person name="Gharbi K."/>
            <person name="Hall N."/>
            <person name="Watson M."/>
            <person name="Adriaenssens E.M."/>
            <person name="Foster-Nyarko E."/>
            <person name="Jarju S."/>
            <person name="Secka A."/>
            <person name="Antonio M."/>
            <person name="Oren A."/>
            <person name="Chaudhuri R.R."/>
            <person name="La Ragione R."/>
            <person name="Hildebrand F."/>
            <person name="Pallen M.J."/>
        </authorList>
    </citation>
    <scope>NUCLEOTIDE SEQUENCE</scope>
    <source>
        <strain evidence="7">ChiHjej9B8-1298</strain>
    </source>
</reference>
<evidence type="ECO:0000256" key="4">
    <source>
        <dbReference type="ARBA" id="ARBA00023136"/>
    </source>
</evidence>
<dbReference type="GO" id="GO:0009306">
    <property type="term" value="P:protein secretion"/>
    <property type="evidence" value="ECO:0007669"/>
    <property type="project" value="InterPro"/>
</dbReference>
<accession>A0A9D2E7U5</accession>
<evidence type="ECO:0000256" key="2">
    <source>
        <dbReference type="ARBA" id="ARBA00022692"/>
    </source>
</evidence>
<dbReference type="GO" id="GO:0005886">
    <property type="term" value="C:plasma membrane"/>
    <property type="evidence" value="ECO:0007669"/>
    <property type="project" value="InterPro"/>
</dbReference>
<evidence type="ECO:0000256" key="5">
    <source>
        <dbReference type="SAM" id="MobiDB-lite"/>
    </source>
</evidence>
<feature type="region of interest" description="Disordered" evidence="5">
    <location>
        <begin position="1484"/>
        <end position="1504"/>
    </location>
</feature>
<dbReference type="PANTHER" id="PTHR36985:SF1">
    <property type="entry name" value="TRANSLOCATION AND ASSEMBLY MODULE SUBUNIT TAMB"/>
    <property type="match status" value="1"/>
</dbReference>
<protein>
    <submittedName>
        <fullName evidence="7">Translocation/assembly module TamB</fullName>
    </submittedName>
</protein>
<comment type="subcellular location">
    <subcellularLocation>
        <location evidence="1">Membrane</location>
        <topology evidence="1">Single-pass membrane protein</topology>
    </subcellularLocation>
</comment>
<name>A0A9D2E7U5_9BACE</name>
<dbReference type="Pfam" id="PF04357">
    <property type="entry name" value="TamB"/>
    <property type="match status" value="1"/>
</dbReference>
<dbReference type="InterPro" id="IPR007452">
    <property type="entry name" value="TamB_C"/>
</dbReference>
<evidence type="ECO:0000256" key="3">
    <source>
        <dbReference type="ARBA" id="ARBA00022989"/>
    </source>
</evidence>
<reference evidence="7" key="2">
    <citation type="submission" date="2021-04" db="EMBL/GenBank/DDBJ databases">
        <authorList>
            <person name="Gilroy R."/>
        </authorList>
    </citation>
    <scope>NUCLEOTIDE SEQUENCE</scope>
    <source>
        <strain evidence="7">ChiHjej9B8-1298</strain>
    </source>
</reference>
<feature type="compositionally biased region" description="Basic and acidic residues" evidence="5">
    <location>
        <begin position="1487"/>
        <end position="1504"/>
    </location>
</feature>